<dbReference type="InterPro" id="IPR017871">
    <property type="entry name" value="ABC_transporter-like_CS"/>
</dbReference>
<dbReference type="EMBL" id="BLIO01000001">
    <property type="protein sequence ID" value="GFE13857.1"/>
    <property type="molecule type" value="Genomic_DNA"/>
</dbReference>
<comment type="caution">
    <text evidence="6">The sequence shown here is derived from an EMBL/GenBank/DDBJ whole genome shotgun (WGS) entry which is preliminary data.</text>
</comment>
<reference evidence="6 7" key="1">
    <citation type="submission" date="2019-12" db="EMBL/GenBank/DDBJ databases">
        <title>Whole genome shotgun sequence of Streptomyces hygroscopicus subsp. glebosus NBRC 13786.</title>
        <authorList>
            <person name="Ichikawa N."/>
            <person name="Kimura A."/>
            <person name="Kitahashi Y."/>
            <person name="Komaki H."/>
            <person name="Tamura T."/>
        </authorList>
    </citation>
    <scope>NUCLEOTIDE SEQUENCE [LARGE SCALE GENOMIC DNA]</scope>
    <source>
        <strain evidence="6 7">NBRC 13786</strain>
    </source>
</reference>
<dbReference type="GO" id="GO:0005524">
    <property type="term" value="F:ATP binding"/>
    <property type="evidence" value="ECO:0007669"/>
    <property type="project" value="UniProtKB-KW"/>
</dbReference>
<dbReference type="Proteomes" id="UP000430079">
    <property type="component" value="Unassembled WGS sequence"/>
</dbReference>
<keyword evidence="3" id="KW-0067">ATP-binding</keyword>
<feature type="region of interest" description="Disordered" evidence="4">
    <location>
        <begin position="73"/>
        <end position="107"/>
    </location>
</feature>
<evidence type="ECO:0000256" key="3">
    <source>
        <dbReference type="ARBA" id="ARBA00022840"/>
    </source>
</evidence>
<dbReference type="InterPro" id="IPR017911">
    <property type="entry name" value="MacB-like_ATP-bd"/>
</dbReference>
<keyword evidence="2" id="KW-0547">Nucleotide-binding</keyword>
<dbReference type="SUPFAM" id="SSF52540">
    <property type="entry name" value="P-loop containing nucleoside triphosphate hydrolases"/>
    <property type="match status" value="1"/>
</dbReference>
<dbReference type="PROSITE" id="PS00211">
    <property type="entry name" value="ABC_TRANSPORTER_1"/>
    <property type="match status" value="1"/>
</dbReference>
<evidence type="ECO:0000256" key="2">
    <source>
        <dbReference type="ARBA" id="ARBA00022741"/>
    </source>
</evidence>
<dbReference type="InterPro" id="IPR015854">
    <property type="entry name" value="ABC_transpr_LolD-like"/>
</dbReference>
<evidence type="ECO:0000313" key="6">
    <source>
        <dbReference type="EMBL" id="GFE13857.1"/>
    </source>
</evidence>
<evidence type="ECO:0000313" key="7">
    <source>
        <dbReference type="Proteomes" id="UP000430079"/>
    </source>
</evidence>
<sequence length="345" mass="36305">MWGSWSESYPQALPAEARATHTDVIGRQPEARREAAKSLSARGIWRDGAGPRQRLGAGAGEWYEMGVGEQLMSDGGSASGESRRRGWARKKAHDASEEGTRAGVSVADPPTAGAMVVVEDLHRSYGTGAGAVHALRGVSCSVPRGELVALRGRSGSGKTTLLNLIGGLDTPDSGRITVDGTPLADLGESELLEMRRDRIGFVFQSFGLIPILSAAENVGVPLRLRKVPPREREDRVALLLSLVGLADHAEQRPGELSGGQQQRVAIARALANRPALLIADEPTGQLDAETGMEVMDLLRAVVRSEGVTALVATHDANLLGLADRVLELSDGVITEAGAERGAGVV</sequence>
<proteinExistence type="predicted"/>
<dbReference type="GO" id="GO:0016887">
    <property type="term" value="F:ATP hydrolysis activity"/>
    <property type="evidence" value="ECO:0007669"/>
    <property type="project" value="InterPro"/>
</dbReference>
<dbReference type="PANTHER" id="PTHR24220">
    <property type="entry name" value="IMPORT ATP-BINDING PROTEIN"/>
    <property type="match status" value="1"/>
</dbReference>
<accession>A0A640SR94</accession>
<dbReference type="InterPro" id="IPR003439">
    <property type="entry name" value="ABC_transporter-like_ATP-bd"/>
</dbReference>
<dbReference type="Pfam" id="PF00005">
    <property type="entry name" value="ABC_tran"/>
    <property type="match status" value="1"/>
</dbReference>
<keyword evidence="1" id="KW-0813">Transport</keyword>
<dbReference type="GO" id="GO:0098796">
    <property type="term" value="C:membrane protein complex"/>
    <property type="evidence" value="ECO:0007669"/>
    <property type="project" value="UniProtKB-ARBA"/>
</dbReference>
<dbReference type="SMART" id="SM00382">
    <property type="entry name" value="AAA"/>
    <property type="match status" value="1"/>
</dbReference>
<dbReference type="InterPro" id="IPR003593">
    <property type="entry name" value="AAA+_ATPase"/>
</dbReference>
<dbReference type="GO" id="GO:0022857">
    <property type="term" value="F:transmembrane transporter activity"/>
    <property type="evidence" value="ECO:0007669"/>
    <property type="project" value="TreeGrafter"/>
</dbReference>
<evidence type="ECO:0000256" key="1">
    <source>
        <dbReference type="ARBA" id="ARBA00022448"/>
    </source>
</evidence>
<dbReference type="CDD" id="cd03255">
    <property type="entry name" value="ABC_MJ0796_LolCDE_FtsE"/>
    <property type="match status" value="1"/>
</dbReference>
<dbReference type="Gene3D" id="3.40.50.300">
    <property type="entry name" value="P-loop containing nucleotide triphosphate hydrolases"/>
    <property type="match status" value="1"/>
</dbReference>
<dbReference type="GO" id="GO:0005886">
    <property type="term" value="C:plasma membrane"/>
    <property type="evidence" value="ECO:0007669"/>
    <property type="project" value="TreeGrafter"/>
</dbReference>
<keyword evidence="7" id="KW-1185">Reference proteome</keyword>
<dbReference type="AlphaFoldDB" id="A0A640SR94"/>
<dbReference type="FunFam" id="3.40.50.300:FF:000032">
    <property type="entry name" value="Export ABC transporter ATP-binding protein"/>
    <property type="match status" value="1"/>
</dbReference>
<evidence type="ECO:0000259" key="5">
    <source>
        <dbReference type="PROSITE" id="PS50893"/>
    </source>
</evidence>
<dbReference type="InterPro" id="IPR027417">
    <property type="entry name" value="P-loop_NTPase"/>
</dbReference>
<protein>
    <recommendedName>
        <fullName evidence="5">ABC transporter domain-containing protein</fullName>
    </recommendedName>
</protein>
<dbReference type="PROSITE" id="PS50893">
    <property type="entry name" value="ABC_TRANSPORTER_2"/>
    <property type="match status" value="1"/>
</dbReference>
<gene>
    <name evidence="6" type="ORF">Sgleb_19040</name>
</gene>
<name>A0A640SR94_9ACTN</name>
<organism evidence="6 7">
    <name type="scientific">Streptomyces glebosus</name>
    <dbReference type="NCBI Taxonomy" id="249580"/>
    <lineage>
        <taxon>Bacteria</taxon>
        <taxon>Bacillati</taxon>
        <taxon>Actinomycetota</taxon>
        <taxon>Actinomycetes</taxon>
        <taxon>Kitasatosporales</taxon>
        <taxon>Streptomycetaceae</taxon>
        <taxon>Streptomyces</taxon>
    </lineage>
</organism>
<evidence type="ECO:0000256" key="4">
    <source>
        <dbReference type="SAM" id="MobiDB-lite"/>
    </source>
</evidence>
<dbReference type="PANTHER" id="PTHR24220:SF685">
    <property type="entry name" value="ABC TRANSPORTER RELATED"/>
    <property type="match status" value="1"/>
</dbReference>
<feature type="domain" description="ABC transporter" evidence="5">
    <location>
        <begin position="116"/>
        <end position="345"/>
    </location>
</feature>